<sequence>MVLSECRRRRAPLVRLLLLGSTLAASLLWAAPPKGYEDAALALVKEPDTGVVFGDELNEQALVATGTRKKFGSLSVYAVGLYLDKKCKMWGSAASAPELLKQAPGKATLRLVRSPPASSRTPG</sequence>
<name>A0ABN9RFK5_9DINO</name>
<feature type="chain" id="PRO_5046810998" evidence="1">
    <location>
        <begin position="25"/>
        <end position="123"/>
    </location>
</feature>
<keyword evidence="3" id="KW-1185">Reference proteome</keyword>
<keyword evidence="1" id="KW-0732">Signal</keyword>
<reference evidence="2" key="1">
    <citation type="submission" date="2023-10" db="EMBL/GenBank/DDBJ databases">
        <authorList>
            <person name="Chen Y."/>
            <person name="Shah S."/>
            <person name="Dougan E. K."/>
            <person name="Thang M."/>
            <person name="Chan C."/>
        </authorList>
    </citation>
    <scope>NUCLEOTIDE SEQUENCE [LARGE SCALE GENOMIC DNA]</scope>
</reference>
<dbReference type="InterPro" id="IPR016088">
    <property type="entry name" value="Chalcone_isomerase_3-sand"/>
</dbReference>
<dbReference type="EMBL" id="CAUYUJ010006446">
    <property type="protein sequence ID" value="CAK0817378.1"/>
    <property type="molecule type" value="Genomic_DNA"/>
</dbReference>
<evidence type="ECO:0000256" key="1">
    <source>
        <dbReference type="SAM" id="SignalP"/>
    </source>
</evidence>
<organism evidence="2 3">
    <name type="scientific">Prorocentrum cordatum</name>
    <dbReference type="NCBI Taxonomy" id="2364126"/>
    <lineage>
        <taxon>Eukaryota</taxon>
        <taxon>Sar</taxon>
        <taxon>Alveolata</taxon>
        <taxon>Dinophyceae</taxon>
        <taxon>Prorocentrales</taxon>
        <taxon>Prorocentraceae</taxon>
        <taxon>Prorocentrum</taxon>
    </lineage>
</organism>
<comment type="caution">
    <text evidence="2">The sequence shown here is derived from an EMBL/GenBank/DDBJ whole genome shotgun (WGS) entry which is preliminary data.</text>
</comment>
<dbReference type="Proteomes" id="UP001189429">
    <property type="component" value="Unassembled WGS sequence"/>
</dbReference>
<evidence type="ECO:0000313" key="2">
    <source>
        <dbReference type="EMBL" id="CAK0817378.1"/>
    </source>
</evidence>
<accession>A0ABN9RFK5</accession>
<protein>
    <submittedName>
        <fullName evidence="2">Uncharacterized protein</fullName>
    </submittedName>
</protein>
<feature type="signal peptide" evidence="1">
    <location>
        <begin position="1"/>
        <end position="24"/>
    </location>
</feature>
<evidence type="ECO:0000313" key="3">
    <source>
        <dbReference type="Proteomes" id="UP001189429"/>
    </source>
</evidence>
<proteinExistence type="predicted"/>
<dbReference type="Gene3D" id="3.50.70.10">
    <property type="match status" value="1"/>
</dbReference>
<gene>
    <name evidence="2" type="ORF">PCOR1329_LOCUS20013</name>
</gene>